<feature type="non-terminal residue" evidence="2">
    <location>
        <position position="1"/>
    </location>
</feature>
<dbReference type="InterPro" id="IPR000210">
    <property type="entry name" value="BTB/POZ_dom"/>
</dbReference>
<feature type="domain" description="BTB" evidence="1">
    <location>
        <begin position="21"/>
        <end position="78"/>
    </location>
</feature>
<dbReference type="EMBL" id="BTSY01000002">
    <property type="protein sequence ID" value="GMT13532.1"/>
    <property type="molecule type" value="Genomic_DNA"/>
</dbReference>
<gene>
    <name evidence="2" type="ORF">PFISCL1PPCAC_4829</name>
</gene>
<comment type="caution">
    <text evidence="2">The sequence shown here is derived from an EMBL/GenBank/DDBJ whole genome shotgun (WGS) entry which is preliminary data.</text>
</comment>
<dbReference type="Proteomes" id="UP001432322">
    <property type="component" value="Unassembled WGS sequence"/>
</dbReference>
<dbReference type="SUPFAM" id="SSF54695">
    <property type="entry name" value="POZ domain"/>
    <property type="match status" value="1"/>
</dbReference>
<evidence type="ECO:0000313" key="3">
    <source>
        <dbReference type="Proteomes" id="UP001432322"/>
    </source>
</evidence>
<dbReference type="AlphaFoldDB" id="A0AAV5V3Y8"/>
<keyword evidence="3" id="KW-1185">Reference proteome</keyword>
<name>A0AAV5V3Y8_9BILA</name>
<feature type="non-terminal residue" evidence="2">
    <location>
        <position position="196"/>
    </location>
</feature>
<reference evidence="2" key="1">
    <citation type="submission" date="2023-10" db="EMBL/GenBank/DDBJ databases">
        <title>Genome assembly of Pristionchus species.</title>
        <authorList>
            <person name="Yoshida K."/>
            <person name="Sommer R.J."/>
        </authorList>
    </citation>
    <scope>NUCLEOTIDE SEQUENCE</scope>
    <source>
        <strain evidence="2">RS5133</strain>
    </source>
</reference>
<organism evidence="2 3">
    <name type="scientific">Pristionchus fissidentatus</name>
    <dbReference type="NCBI Taxonomy" id="1538716"/>
    <lineage>
        <taxon>Eukaryota</taxon>
        <taxon>Metazoa</taxon>
        <taxon>Ecdysozoa</taxon>
        <taxon>Nematoda</taxon>
        <taxon>Chromadorea</taxon>
        <taxon>Rhabditida</taxon>
        <taxon>Rhabditina</taxon>
        <taxon>Diplogasteromorpha</taxon>
        <taxon>Diplogasteroidea</taxon>
        <taxon>Neodiplogasteridae</taxon>
        <taxon>Pristionchus</taxon>
    </lineage>
</organism>
<dbReference type="Gene3D" id="3.30.710.10">
    <property type="entry name" value="Potassium Channel Kv1.1, Chain A"/>
    <property type="match status" value="1"/>
</dbReference>
<dbReference type="Pfam" id="PF00651">
    <property type="entry name" value="BTB"/>
    <property type="match status" value="1"/>
</dbReference>
<protein>
    <recommendedName>
        <fullName evidence="1">BTB domain-containing protein</fullName>
    </recommendedName>
</protein>
<accession>A0AAV5V3Y8</accession>
<evidence type="ECO:0000259" key="1">
    <source>
        <dbReference type="PROSITE" id="PS50097"/>
    </source>
</evidence>
<dbReference type="PROSITE" id="PS50097">
    <property type="entry name" value="BTB"/>
    <property type="match status" value="1"/>
</dbReference>
<dbReference type="InterPro" id="IPR011333">
    <property type="entry name" value="SKP1/BTB/POZ_sf"/>
</dbReference>
<sequence>SATSGSAKITHVSFDNASLPDAKVLRVRKKNFVVSSSYLSLHSPFFYCFFLNANANEAGLIELDVNPHVFDDLLNIVYPTSKVIKFDAIDLNSPFIDVLSLALRLKMRYAVRTLLIYGKDNSEVSDYEIMRTMIQHNAFHSYKFLFTSTNLYEELMPTTKVLRDDSDNLVPMEVSPEFADAVKISVEGVKLLVSSS</sequence>
<proteinExistence type="predicted"/>
<evidence type="ECO:0000313" key="2">
    <source>
        <dbReference type="EMBL" id="GMT13532.1"/>
    </source>
</evidence>